<feature type="domain" description="Transposase Helix-turn-helix" evidence="4">
    <location>
        <begin position="101"/>
        <end position="149"/>
    </location>
</feature>
<feature type="domain" description="DDE Tnp4" evidence="3">
    <location>
        <begin position="180"/>
        <end position="224"/>
    </location>
</feature>
<dbReference type="EMBL" id="CALNXK010000096">
    <property type="protein sequence ID" value="CAH3153188.1"/>
    <property type="molecule type" value="Genomic_DNA"/>
</dbReference>
<dbReference type="PANTHER" id="PTHR23080">
    <property type="entry name" value="THAP DOMAIN PROTEIN"/>
    <property type="match status" value="1"/>
</dbReference>
<comment type="cofactor">
    <cofactor evidence="1">
        <name>a divalent metal cation</name>
        <dbReference type="ChEBI" id="CHEBI:60240"/>
    </cofactor>
</comment>
<keyword evidence="6" id="KW-1185">Reference proteome</keyword>
<evidence type="ECO:0000313" key="6">
    <source>
        <dbReference type="Proteomes" id="UP001159405"/>
    </source>
</evidence>
<proteinExistence type="predicted"/>
<dbReference type="Proteomes" id="UP001159405">
    <property type="component" value="Unassembled WGS sequence"/>
</dbReference>
<evidence type="ECO:0000313" key="5">
    <source>
        <dbReference type="EMBL" id="CAH3153188.1"/>
    </source>
</evidence>
<name>A0ABN8PY48_9CNID</name>
<comment type="caution">
    <text evidence="5">The sequence shown here is derived from an EMBL/GenBank/DDBJ whole genome shotgun (WGS) entry which is preliminary data.</text>
</comment>
<evidence type="ECO:0000256" key="2">
    <source>
        <dbReference type="ARBA" id="ARBA00022723"/>
    </source>
</evidence>
<gene>
    <name evidence="5" type="ORF">PLOB_00049481</name>
</gene>
<accession>A0ABN8PY48</accession>
<reference evidence="5 6" key="1">
    <citation type="submission" date="2022-05" db="EMBL/GenBank/DDBJ databases">
        <authorList>
            <consortium name="Genoscope - CEA"/>
            <person name="William W."/>
        </authorList>
    </citation>
    <scope>NUCLEOTIDE SEQUENCE [LARGE SCALE GENOMIC DNA]</scope>
</reference>
<dbReference type="PANTHER" id="PTHR23080:SF141">
    <property type="entry name" value="TRANSPOSASE HELIX-TURN-HELIX DOMAIN-CONTAINING PROTEIN"/>
    <property type="match status" value="1"/>
</dbReference>
<organism evidence="5 6">
    <name type="scientific">Porites lobata</name>
    <dbReference type="NCBI Taxonomy" id="104759"/>
    <lineage>
        <taxon>Eukaryota</taxon>
        <taxon>Metazoa</taxon>
        <taxon>Cnidaria</taxon>
        <taxon>Anthozoa</taxon>
        <taxon>Hexacorallia</taxon>
        <taxon>Scleractinia</taxon>
        <taxon>Fungiina</taxon>
        <taxon>Poritidae</taxon>
        <taxon>Porites</taxon>
    </lineage>
</organism>
<sequence length="224" mass="25836">MDVVLDTEPESSQTEDSDWDPEIVRPDLILKQVCKAGMVTVYTGLPDAETFSYLFDYFKPKAKSMNYWKGNHKTAQRLTEVFERYEDAGIEPPSVKRGPSRKLSLEQEFLMTLMKIGLLEDDLAFRFKVSQSLVSAILSTWLRFLAKELSWMIISPSKGQVKLHLLDPFKRLYPNVRCIIDCFEVFSETPRALDIQAALWSDYKHHYTVKFLVAITPNGAPRYV</sequence>
<dbReference type="Pfam" id="PF13359">
    <property type="entry name" value="DDE_Tnp_4"/>
    <property type="match status" value="1"/>
</dbReference>
<evidence type="ECO:0000259" key="4">
    <source>
        <dbReference type="Pfam" id="PF13613"/>
    </source>
</evidence>
<evidence type="ECO:0000259" key="3">
    <source>
        <dbReference type="Pfam" id="PF13359"/>
    </source>
</evidence>
<evidence type="ECO:0008006" key="7">
    <source>
        <dbReference type="Google" id="ProtNLM"/>
    </source>
</evidence>
<dbReference type="Pfam" id="PF13613">
    <property type="entry name" value="HTH_Tnp_4"/>
    <property type="match status" value="1"/>
</dbReference>
<keyword evidence="2" id="KW-0479">Metal-binding</keyword>
<dbReference type="InterPro" id="IPR027806">
    <property type="entry name" value="HARBI1_dom"/>
</dbReference>
<protein>
    <recommendedName>
        <fullName evidence="7">Transposase Helix-turn-helix domain-containing protein</fullName>
    </recommendedName>
</protein>
<evidence type="ECO:0000256" key="1">
    <source>
        <dbReference type="ARBA" id="ARBA00001968"/>
    </source>
</evidence>
<dbReference type="InterPro" id="IPR027805">
    <property type="entry name" value="Transposase_HTH_dom"/>
</dbReference>